<proteinExistence type="predicted"/>
<evidence type="ECO:0000313" key="1">
    <source>
        <dbReference type="EMBL" id="SDD02028.1"/>
    </source>
</evidence>
<protein>
    <submittedName>
        <fullName evidence="1">Uncharacterized protein</fullName>
    </submittedName>
</protein>
<name>A0A1G6RBW1_9BACT</name>
<sequence>MKYLISVLVLTFGVILFGFAQEREEKKLSIEDLKKFIPPLKDRLSDLDFGKKDSFLLDSASVFIPKTPFLDREMSATPRPSPTAEMPIYRFPETQSTMPIKKFEDSIHYTLRIKEFK</sequence>
<reference evidence="2" key="1">
    <citation type="submission" date="2016-10" db="EMBL/GenBank/DDBJ databases">
        <authorList>
            <person name="Varghese N."/>
            <person name="Submissions S."/>
        </authorList>
    </citation>
    <scope>NUCLEOTIDE SEQUENCE [LARGE SCALE GENOMIC DNA]</scope>
    <source>
        <strain evidence="2">DSM 23095</strain>
    </source>
</reference>
<dbReference type="EMBL" id="FNAC01000012">
    <property type="protein sequence ID" value="SDD02028.1"/>
    <property type="molecule type" value="Genomic_DNA"/>
</dbReference>
<dbReference type="RefSeq" id="WP_087938874.1">
    <property type="nucleotide sequence ID" value="NZ_FNAC01000012.1"/>
</dbReference>
<organism evidence="1 2">
    <name type="scientific">Algoriphagus faecimaris</name>
    <dbReference type="NCBI Taxonomy" id="686796"/>
    <lineage>
        <taxon>Bacteria</taxon>
        <taxon>Pseudomonadati</taxon>
        <taxon>Bacteroidota</taxon>
        <taxon>Cytophagia</taxon>
        <taxon>Cytophagales</taxon>
        <taxon>Cyclobacteriaceae</taxon>
        <taxon>Algoriphagus</taxon>
    </lineage>
</organism>
<keyword evidence="2" id="KW-1185">Reference proteome</keyword>
<dbReference type="OrthoDB" id="827963at2"/>
<gene>
    <name evidence="1" type="ORF">SAMN04488104_101242</name>
</gene>
<dbReference type="Proteomes" id="UP000199060">
    <property type="component" value="Unassembled WGS sequence"/>
</dbReference>
<dbReference type="AlphaFoldDB" id="A0A1G6RBW1"/>
<evidence type="ECO:0000313" key="2">
    <source>
        <dbReference type="Proteomes" id="UP000199060"/>
    </source>
</evidence>
<accession>A0A1G6RBW1</accession>